<keyword evidence="4" id="KW-1185">Reference proteome</keyword>
<name>Q2GN45_CHAGB</name>
<organism evidence="3 4">
    <name type="scientific">Chaetomium globosum (strain ATCC 6205 / CBS 148.51 / DSM 1962 / NBRC 6347 / NRRL 1970)</name>
    <name type="common">Soil fungus</name>
    <dbReference type="NCBI Taxonomy" id="306901"/>
    <lineage>
        <taxon>Eukaryota</taxon>
        <taxon>Fungi</taxon>
        <taxon>Dikarya</taxon>
        <taxon>Ascomycota</taxon>
        <taxon>Pezizomycotina</taxon>
        <taxon>Sordariomycetes</taxon>
        <taxon>Sordariomycetidae</taxon>
        <taxon>Sordariales</taxon>
        <taxon>Chaetomiaceae</taxon>
        <taxon>Chaetomium</taxon>
    </lineage>
</organism>
<dbReference type="eggNOG" id="KOG1211">
    <property type="taxonomic scope" value="Eukaryota"/>
</dbReference>
<dbReference type="OrthoDB" id="566138at2759"/>
<dbReference type="OMA" id="FNGRAWG"/>
<accession>Q2GN45</accession>
<dbReference type="InterPro" id="IPR023631">
    <property type="entry name" value="Amidase_dom"/>
</dbReference>
<feature type="compositionally biased region" description="Low complexity" evidence="1">
    <location>
        <begin position="575"/>
        <end position="594"/>
    </location>
</feature>
<dbReference type="AlphaFoldDB" id="Q2GN45"/>
<evidence type="ECO:0000256" key="1">
    <source>
        <dbReference type="SAM" id="MobiDB-lite"/>
    </source>
</evidence>
<feature type="region of interest" description="Disordered" evidence="1">
    <location>
        <begin position="575"/>
        <end position="595"/>
    </location>
</feature>
<dbReference type="Pfam" id="PF01425">
    <property type="entry name" value="Amidase"/>
    <property type="match status" value="1"/>
</dbReference>
<dbReference type="STRING" id="306901.Q2GN45"/>
<dbReference type="SUPFAM" id="SSF75304">
    <property type="entry name" value="Amidase signature (AS) enzymes"/>
    <property type="match status" value="1"/>
</dbReference>
<proteinExistence type="predicted"/>
<evidence type="ECO:0000313" key="3">
    <source>
        <dbReference type="EMBL" id="EAQ84205.1"/>
    </source>
</evidence>
<sequence length="672" mass="71973">MTGNHIFNVLTTDSAELQALLRTGKLTSVDIVEASLDQINKHNTDGLKLNAIINTTPRELAISIAKDLDVERAEGKIRGPLHGIPITVKDNIMTGPEFQLPTTVGSVALRAAMAEKNAPIVDLLVKAGAIIIGKANLSEMAGWKGFGITTGWSALGGQTQTPYVVGGVAPGEKLLGHSTPAGSSSGSAVGVAAGFAPLALATETDGSIVQPATRASLYGLKATVGLIPTEGTAPWSPLTDSIGGMARTPRDLGNLLGILLNDTDLSARAATDAWGGQRVGFVDPTLWSFVPFICNPDGVLIEQQRRGLADAANIISEKGGVVEQPVPLTSMDELVLDGEDALEQLWNHDFEPAWNHFLAGYKETPVRTLAELVKFNSDHADVALPSVHPGQQLLEGALNDKLTKEKYAEGVKILRQAARTNGIDKTLADYNLDVIIGPMDGRIPTIAAAAGYPVGTMPLGYSKTNGRAFGACIISGAGGEAKILRAMNAWHATMPARQPPPQLPHASLPLMVLNAQFGDYTSNSNALTAKQLSFRVTIISSVFFLLVSSYIPQTKWQRFMSSRLWHSVQPIGCSSSHSSPAPSRGAQQRSAARRLGTTRHSVLKNISSESCGMGYELRQCIVIVDERCRKGKWPRTKPQKDDELGLYFEYRMDIGRLRIESTGRKFPKRKAA</sequence>
<evidence type="ECO:0000313" key="4">
    <source>
        <dbReference type="Proteomes" id="UP000001056"/>
    </source>
</evidence>
<gene>
    <name evidence="3" type="ORF">CHGG_10609</name>
</gene>
<feature type="domain" description="Amidase" evidence="2">
    <location>
        <begin position="30"/>
        <end position="261"/>
    </location>
</feature>
<dbReference type="InParanoid" id="Q2GN45"/>
<dbReference type="RefSeq" id="XP_001228536.1">
    <property type="nucleotide sequence ID" value="XM_001228535.1"/>
</dbReference>
<dbReference type="PANTHER" id="PTHR42678">
    <property type="entry name" value="AMIDASE"/>
    <property type="match status" value="1"/>
</dbReference>
<dbReference type="PANTHER" id="PTHR42678:SF34">
    <property type="entry name" value="OS04G0183300 PROTEIN"/>
    <property type="match status" value="1"/>
</dbReference>
<protein>
    <recommendedName>
        <fullName evidence="2">Amidase domain-containing protein</fullName>
    </recommendedName>
</protein>
<dbReference type="InterPro" id="IPR036928">
    <property type="entry name" value="AS_sf"/>
</dbReference>
<dbReference type="EMBL" id="CH408035">
    <property type="protein sequence ID" value="EAQ84205.1"/>
    <property type="molecule type" value="Genomic_DNA"/>
</dbReference>
<dbReference type="Proteomes" id="UP000001056">
    <property type="component" value="Unassembled WGS sequence"/>
</dbReference>
<dbReference type="GeneID" id="4396526"/>
<dbReference type="VEuPathDB" id="FungiDB:CHGG_10609"/>
<evidence type="ECO:0000259" key="2">
    <source>
        <dbReference type="Pfam" id="PF01425"/>
    </source>
</evidence>
<reference evidence="4" key="1">
    <citation type="journal article" date="2015" name="Genome Announc.">
        <title>Draft genome sequence of the cellulolytic fungus Chaetomium globosum.</title>
        <authorList>
            <person name="Cuomo C.A."/>
            <person name="Untereiner W.A."/>
            <person name="Ma L.-J."/>
            <person name="Grabherr M."/>
            <person name="Birren B.W."/>
        </authorList>
    </citation>
    <scope>NUCLEOTIDE SEQUENCE [LARGE SCALE GENOMIC DNA]</scope>
    <source>
        <strain evidence="4">ATCC 6205 / CBS 148.51 / DSM 1962 / NBRC 6347 / NRRL 1970</strain>
    </source>
</reference>
<dbReference type="HOGENOM" id="CLU_009600_14_3_1"/>
<dbReference type="Gene3D" id="3.90.1300.10">
    <property type="entry name" value="Amidase signature (AS) domain"/>
    <property type="match status" value="1"/>
</dbReference>